<keyword evidence="2" id="KW-1185">Reference proteome</keyword>
<dbReference type="Gene3D" id="1.10.101.10">
    <property type="entry name" value="PGBD-like superfamily/PGBD"/>
    <property type="match status" value="1"/>
</dbReference>
<dbReference type="InterPro" id="IPR036366">
    <property type="entry name" value="PGBDSf"/>
</dbReference>
<gene>
    <name evidence="1" type="ORF">J2X05_002478</name>
</gene>
<evidence type="ECO:0000313" key="2">
    <source>
        <dbReference type="Proteomes" id="UP001253595"/>
    </source>
</evidence>
<dbReference type="Proteomes" id="UP001253595">
    <property type="component" value="Unassembled WGS sequence"/>
</dbReference>
<comment type="caution">
    <text evidence="1">The sequence shown here is derived from an EMBL/GenBank/DDBJ whole genome shotgun (WGS) entry which is preliminary data.</text>
</comment>
<protein>
    <submittedName>
        <fullName evidence="1">Peptidoglycan hydrolase-like protein with peptidoglycan-binding domain</fullName>
    </submittedName>
</protein>
<sequence>MKMGISASVGRCGVNNQEDVLFVQSALNAYAKKHASNTFLLKIDGICGEKTTQAIFNFQKNHVGIAIPSARIDPQGRTLHYLTAHQPHLNASRYQTQIKKSEAR</sequence>
<evidence type="ECO:0000313" key="1">
    <source>
        <dbReference type="EMBL" id="MDR7090454.1"/>
    </source>
</evidence>
<reference evidence="1 2" key="1">
    <citation type="submission" date="2023-07" db="EMBL/GenBank/DDBJ databases">
        <title>Sorghum-associated microbial communities from plants grown in Nebraska, USA.</title>
        <authorList>
            <person name="Schachtman D."/>
        </authorList>
    </citation>
    <scope>NUCLEOTIDE SEQUENCE [LARGE SCALE GENOMIC DNA]</scope>
    <source>
        <strain evidence="1 2">BE190</strain>
    </source>
</reference>
<accession>A0ABU1UZ29</accession>
<name>A0ABU1UZ29_9GAMM</name>
<proteinExistence type="predicted"/>
<dbReference type="RefSeq" id="WP_310072786.1">
    <property type="nucleotide sequence ID" value="NZ_JAVDVX010000004.1"/>
</dbReference>
<dbReference type="EMBL" id="JAVDVX010000004">
    <property type="protein sequence ID" value="MDR7090454.1"/>
    <property type="molecule type" value="Genomic_DNA"/>
</dbReference>
<organism evidence="1 2">
    <name type="scientific">Cellvibrio fibrivorans</name>
    <dbReference type="NCBI Taxonomy" id="126350"/>
    <lineage>
        <taxon>Bacteria</taxon>
        <taxon>Pseudomonadati</taxon>
        <taxon>Pseudomonadota</taxon>
        <taxon>Gammaproteobacteria</taxon>
        <taxon>Cellvibrionales</taxon>
        <taxon>Cellvibrionaceae</taxon>
        <taxon>Cellvibrio</taxon>
    </lineage>
</organism>